<dbReference type="Gene3D" id="1.10.3210.10">
    <property type="entry name" value="Hypothetical protein af1432"/>
    <property type="match status" value="1"/>
</dbReference>
<dbReference type="EMBL" id="MWQY01000011">
    <property type="protein sequence ID" value="ORC34904.1"/>
    <property type="molecule type" value="Genomic_DNA"/>
</dbReference>
<feature type="domain" description="HDOD" evidence="1">
    <location>
        <begin position="156"/>
        <end position="351"/>
    </location>
</feature>
<dbReference type="PANTHER" id="PTHR33525:SF3">
    <property type="entry name" value="RIBONUCLEASE Y"/>
    <property type="match status" value="1"/>
</dbReference>
<reference evidence="2 3" key="1">
    <citation type="submission" date="2017-03" db="EMBL/GenBank/DDBJ databases">
        <title>Draft Genome sequence of Marispirochaeta sp. strain JC444.</title>
        <authorList>
            <person name="Shivani Y."/>
            <person name="Subhash Y."/>
            <person name="Sasikala C."/>
            <person name="Ramana C."/>
        </authorList>
    </citation>
    <scope>NUCLEOTIDE SEQUENCE [LARGE SCALE GENOMIC DNA]</scope>
    <source>
        <strain evidence="2 3">JC444</strain>
    </source>
</reference>
<sequence length="422" mass="47024">MSGAVFAAIFKEYFLIGGCMETIRVGDLQNGMVLAEDVHDMYGRRLLTAGCVINEKNLEILKTWGISDVCVTVESKIALGIQHTEKKNEPVSGESLELFSLVDRNDPLIREIWQQSISIRSKRPYDRFLKNTKEVAPPQRNSLPANPAAIIEMGEFTALPEVYNHILSVINDERSSAIDISDAVTKDPSFTSRLLNLANSSFYALKNSVDTVSKAVSIIGTRQLGTLALGISISRSFFKRGENDASLTEFWRHSIATAIAARTLAIFLKEKNTERYFIGGLLHDIGKLLLYTRLHDAVYYIDTICRSHSLTQFTAERSILGFSHSDIGRELCLKLNMPENLLAMITDHHSVAESLRPFEATIIHFADIIVNGIKKGSSGELYVPPLQEAAREYLSLKPAAIDAVVRQVETHSEEITEIMLHD</sequence>
<dbReference type="NCBIfam" id="TIGR00277">
    <property type="entry name" value="HDIG"/>
    <property type="match status" value="1"/>
</dbReference>
<dbReference type="InterPro" id="IPR003607">
    <property type="entry name" value="HD/PDEase_dom"/>
</dbReference>
<dbReference type="AlphaFoldDB" id="A0A1Y1RYD7"/>
<evidence type="ECO:0000259" key="1">
    <source>
        <dbReference type="PROSITE" id="PS51833"/>
    </source>
</evidence>
<evidence type="ECO:0000313" key="3">
    <source>
        <dbReference type="Proteomes" id="UP000192343"/>
    </source>
</evidence>
<dbReference type="PANTHER" id="PTHR33525">
    <property type="match status" value="1"/>
</dbReference>
<dbReference type="CDD" id="cd00077">
    <property type="entry name" value="HDc"/>
    <property type="match status" value="1"/>
</dbReference>
<name>A0A1Y1RYD7_9SPIO</name>
<keyword evidence="3" id="KW-1185">Reference proteome</keyword>
<dbReference type="Pfam" id="PF08668">
    <property type="entry name" value="HDOD"/>
    <property type="match status" value="1"/>
</dbReference>
<organism evidence="2 3">
    <name type="scientific">Marispirochaeta aestuarii</name>
    <dbReference type="NCBI Taxonomy" id="1963862"/>
    <lineage>
        <taxon>Bacteria</taxon>
        <taxon>Pseudomonadati</taxon>
        <taxon>Spirochaetota</taxon>
        <taxon>Spirochaetia</taxon>
        <taxon>Spirochaetales</taxon>
        <taxon>Spirochaetaceae</taxon>
        <taxon>Marispirochaeta</taxon>
    </lineage>
</organism>
<dbReference type="InterPro" id="IPR013976">
    <property type="entry name" value="HDOD"/>
</dbReference>
<protein>
    <recommendedName>
        <fullName evidence="1">HDOD domain-containing protein</fullName>
    </recommendedName>
</protein>
<proteinExistence type="predicted"/>
<dbReference type="SMART" id="SM00471">
    <property type="entry name" value="HDc"/>
    <property type="match status" value="1"/>
</dbReference>
<evidence type="ECO:0000313" key="2">
    <source>
        <dbReference type="EMBL" id="ORC34904.1"/>
    </source>
</evidence>
<dbReference type="InterPro" id="IPR052340">
    <property type="entry name" value="RNase_Y/CdgJ"/>
</dbReference>
<dbReference type="Proteomes" id="UP000192343">
    <property type="component" value="Unassembled WGS sequence"/>
</dbReference>
<gene>
    <name evidence="2" type="ORF">B4O97_11240</name>
</gene>
<dbReference type="STRING" id="1963862.B4O97_11240"/>
<dbReference type="PROSITE" id="PS51833">
    <property type="entry name" value="HDOD"/>
    <property type="match status" value="1"/>
</dbReference>
<accession>A0A1Y1RYD7</accession>
<dbReference type="SUPFAM" id="SSF109604">
    <property type="entry name" value="HD-domain/PDEase-like"/>
    <property type="match status" value="1"/>
</dbReference>
<dbReference type="InterPro" id="IPR006675">
    <property type="entry name" value="HDIG_dom"/>
</dbReference>
<comment type="caution">
    <text evidence="2">The sequence shown here is derived from an EMBL/GenBank/DDBJ whole genome shotgun (WGS) entry which is preliminary data.</text>
</comment>